<feature type="domain" description="CobQ/CobB/MinD/ParA nucleotide binding" evidence="8">
    <location>
        <begin position="4"/>
        <end position="226"/>
    </location>
</feature>
<comment type="similarity">
    <text evidence="2 7">Belongs to the CobB/CobQ family. CobQ subfamily.</text>
</comment>
<dbReference type="InterPro" id="IPR011698">
    <property type="entry name" value="GATase_3"/>
</dbReference>
<accession>A0ABU3WXP3</accession>
<dbReference type="NCBIfam" id="NF001989">
    <property type="entry name" value="PRK00784.1"/>
    <property type="match status" value="1"/>
</dbReference>
<sequence>MSLIVLGTASHVGKSMTVAALCRALYRRGIPVAPFKSQNMSLNSYVTADGSEIGIAQAVQAFAAGVEPSADMNPILLKPKGDQTSQVVLLGRPYKDVQIRDYYAETDTLLSEALRAFERLQNRYAHIVVEGAGGAAEVNLYDRDIANIRLARHLRLPIILVADIERGGVFAQVYGTLALLPEDIRPLVAGVIVNKFRGDTGLFASGVTKLEDLTGVPVLGVVPYAEIPLPSEDSLSIADKGRRAANRSVRIAVVRLPRISNFTDFELLERHATVDYVPPGGSLAGYDCIILPGTKNTVADLEALQLAGTGEELRLARERGVPIVGICGGYQMLGRTIVDAGIESDIPGDYAGFGLLDVATAFTGYRKTTVQVRRRATGPGPILPGMGEVEGYEIHMGETEQGELPAAFSGDGAATPDGLVFGTYMHGLFQNPSAANALLAYLSERRGVPFEPVAASGGGALGAADAYDELARHFEAHVDMDAIMAWFMDATGRRAGA</sequence>
<dbReference type="NCBIfam" id="TIGR00313">
    <property type="entry name" value="cobQ"/>
    <property type="match status" value="1"/>
</dbReference>
<evidence type="ECO:0000256" key="3">
    <source>
        <dbReference type="ARBA" id="ARBA00014921"/>
    </source>
</evidence>
<dbReference type="InterPro" id="IPR047045">
    <property type="entry name" value="CobQ_N"/>
</dbReference>
<evidence type="ECO:0000256" key="4">
    <source>
        <dbReference type="ARBA" id="ARBA00022573"/>
    </source>
</evidence>
<dbReference type="RefSeq" id="WP_317063537.1">
    <property type="nucleotide sequence ID" value="NZ_WBKO01000001.1"/>
</dbReference>
<feature type="active site" evidence="7">
    <location>
        <position position="426"/>
    </location>
</feature>
<dbReference type="PROSITE" id="PS51274">
    <property type="entry name" value="GATASE_COBBQ"/>
    <property type="match status" value="1"/>
</dbReference>
<keyword evidence="4 7" id="KW-0169">Cobalamin biosynthesis</keyword>
<feature type="domain" description="CobB/CobQ-like glutamine amidotransferase" evidence="9">
    <location>
        <begin position="250"/>
        <end position="432"/>
    </location>
</feature>
<dbReference type="HAMAP" id="MF_00028">
    <property type="entry name" value="CobQ"/>
    <property type="match status" value="1"/>
</dbReference>
<gene>
    <name evidence="7" type="primary">cobQ</name>
    <name evidence="10" type="ORF">F8E02_00810</name>
</gene>
<dbReference type="EMBL" id="WBKO01000001">
    <property type="protein sequence ID" value="MDV2480569.1"/>
    <property type="molecule type" value="Genomic_DNA"/>
</dbReference>
<name>A0ABU3WXP3_9EURY</name>
<dbReference type="SUPFAM" id="SSF52317">
    <property type="entry name" value="Class I glutamine amidotransferase-like"/>
    <property type="match status" value="1"/>
</dbReference>
<dbReference type="PROSITE" id="PS51273">
    <property type="entry name" value="GATASE_TYPE_1"/>
    <property type="match status" value="1"/>
</dbReference>
<dbReference type="InterPro" id="IPR029062">
    <property type="entry name" value="Class_I_gatase-like"/>
</dbReference>
<dbReference type="CDD" id="cd01750">
    <property type="entry name" value="GATase1_CobQ"/>
    <property type="match status" value="1"/>
</dbReference>
<reference evidence="10 11" key="1">
    <citation type="submission" date="2019-10" db="EMBL/GenBank/DDBJ databases">
        <title>Isolation and characterization of Methanoculleus sp. Wushi-C6 from a hot spring well.</title>
        <authorList>
            <person name="Chen S.-C."/>
            <person name="Lan Z.-H."/>
            <person name="You Y.-T."/>
            <person name="Lai M.-C."/>
        </authorList>
    </citation>
    <scope>NUCLEOTIDE SEQUENCE [LARGE SCALE GENOMIC DNA]</scope>
    <source>
        <strain evidence="10 11">Wushi-C6</strain>
    </source>
</reference>
<dbReference type="Proteomes" id="UP001281203">
    <property type="component" value="Unassembled WGS sequence"/>
</dbReference>
<keyword evidence="11" id="KW-1185">Reference proteome</keyword>
<proteinExistence type="inferred from homology"/>
<dbReference type="CDD" id="cd05389">
    <property type="entry name" value="CobQ_N"/>
    <property type="match status" value="1"/>
</dbReference>
<organism evidence="10 11">
    <name type="scientific">Methanoculleus caldifontis</name>
    <dbReference type="NCBI Taxonomy" id="2651577"/>
    <lineage>
        <taxon>Archaea</taxon>
        <taxon>Methanobacteriati</taxon>
        <taxon>Methanobacteriota</taxon>
        <taxon>Stenosarchaea group</taxon>
        <taxon>Methanomicrobia</taxon>
        <taxon>Methanomicrobiales</taxon>
        <taxon>Methanomicrobiaceae</taxon>
        <taxon>Methanoculleus</taxon>
    </lineage>
</organism>
<dbReference type="PANTHER" id="PTHR21343:SF1">
    <property type="entry name" value="COBYRIC ACID SYNTHASE"/>
    <property type="match status" value="1"/>
</dbReference>
<evidence type="ECO:0000259" key="8">
    <source>
        <dbReference type="Pfam" id="PF01656"/>
    </source>
</evidence>
<comment type="function">
    <text evidence="6 7">Catalyzes amidations at positions B, D, E, and G on adenosylcobyrinic A,C-diamide. NH(2) groups are provided by glutamine, and one molecule of ATP is hydrogenolyzed for each amidation.</text>
</comment>
<dbReference type="SUPFAM" id="SSF52540">
    <property type="entry name" value="P-loop containing nucleoside triphosphate hydrolases"/>
    <property type="match status" value="1"/>
</dbReference>
<feature type="active site" description="Nucleophile" evidence="7">
    <location>
        <position position="327"/>
    </location>
</feature>
<dbReference type="InterPro" id="IPR004459">
    <property type="entry name" value="CobQ_synth"/>
</dbReference>
<comment type="pathway">
    <text evidence="1 7">Cofactor biosynthesis; adenosylcobalamin biosynthesis.</text>
</comment>
<evidence type="ECO:0000259" key="9">
    <source>
        <dbReference type="Pfam" id="PF07685"/>
    </source>
</evidence>
<evidence type="ECO:0000313" key="11">
    <source>
        <dbReference type="Proteomes" id="UP001281203"/>
    </source>
</evidence>
<evidence type="ECO:0000256" key="6">
    <source>
        <dbReference type="ARBA" id="ARBA00025166"/>
    </source>
</evidence>
<evidence type="ECO:0000256" key="2">
    <source>
        <dbReference type="ARBA" id="ARBA00006205"/>
    </source>
</evidence>
<evidence type="ECO:0000256" key="5">
    <source>
        <dbReference type="ARBA" id="ARBA00022962"/>
    </source>
</evidence>
<evidence type="ECO:0000256" key="7">
    <source>
        <dbReference type="HAMAP-Rule" id="MF_00028"/>
    </source>
</evidence>
<dbReference type="Gene3D" id="3.40.50.300">
    <property type="entry name" value="P-loop containing nucleotide triphosphate hydrolases"/>
    <property type="match status" value="1"/>
</dbReference>
<dbReference type="InterPro" id="IPR002586">
    <property type="entry name" value="CobQ/CobB/MinD/ParA_Nub-bd_dom"/>
</dbReference>
<dbReference type="PANTHER" id="PTHR21343">
    <property type="entry name" value="DETHIOBIOTIN SYNTHETASE"/>
    <property type="match status" value="1"/>
</dbReference>
<dbReference type="Gene3D" id="3.40.50.880">
    <property type="match status" value="1"/>
</dbReference>
<evidence type="ECO:0000313" key="10">
    <source>
        <dbReference type="EMBL" id="MDV2480569.1"/>
    </source>
</evidence>
<dbReference type="Pfam" id="PF01656">
    <property type="entry name" value="CbiA"/>
    <property type="match status" value="1"/>
</dbReference>
<protein>
    <recommendedName>
        <fullName evidence="3 7">Probable cobyric acid synthase</fullName>
    </recommendedName>
</protein>
<dbReference type="InterPro" id="IPR033949">
    <property type="entry name" value="CobQ_GATase1"/>
</dbReference>
<dbReference type="Pfam" id="PF07685">
    <property type="entry name" value="GATase_3"/>
    <property type="match status" value="1"/>
</dbReference>
<comment type="caution">
    <text evidence="10">The sequence shown here is derived from an EMBL/GenBank/DDBJ whole genome shotgun (WGS) entry which is preliminary data.</text>
</comment>
<evidence type="ECO:0000256" key="1">
    <source>
        <dbReference type="ARBA" id="ARBA00004953"/>
    </source>
</evidence>
<dbReference type="InterPro" id="IPR027417">
    <property type="entry name" value="P-loop_NTPase"/>
</dbReference>
<keyword evidence="5 7" id="KW-0315">Glutamine amidotransferase</keyword>